<dbReference type="EC" id="1.8.4.11" evidence="5"/>
<dbReference type="NCBIfam" id="TIGR00401">
    <property type="entry name" value="msrA"/>
    <property type="match status" value="1"/>
</dbReference>
<proteinExistence type="inferred from homology"/>
<dbReference type="Gene3D" id="3.30.1060.10">
    <property type="entry name" value="Peptide methionine sulphoxide reductase MsrA"/>
    <property type="match status" value="1"/>
</dbReference>
<comment type="function">
    <text evidence="5">Has an important function as a repair enzyme for proteins that have been inactivated by oxidation. Catalyzes the reversible oxidation-reduction of methionine sulfoxide in proteins to methionine.</text>
</comment>
<evidence type="ECO:0000256" key="1">
    <source>
        <dbReference type="ARBA" id="ARBA00005591"/>
    </source>
</evidence>
<sequence length="273" mass="31715">MTHDQSLALQNDLYNLILNPATRAWERQLLVAAKARLTDDASLNRELDRLAADLRPLAQRNSLTPDVTDFYAKLTGETVLDTRAMVAKHWAPDPPYQERAIFAGGCFWCLVEPFETRAGVNAVISGYTGGALEQPTYEQVFSQTTGHVEAVEILFDRRQMTYADLLAIYWQLIDPTDDLGQIDDRGTQYRPVIFVNSPEQRQLAKTAKQQAMERYQRPIVVGIEAVQSFWPAENFHQQFYQRQPKRYRRIKHARQQYLFLQRLGVKWHQIWHH</sequence>
<evidence type="ECO:0000256" key="2">
    <source>
        <dbReference type="ARBA" id="ARBA00023002"/>
    </source>
</evidence>
<dbReference type="CDD" id="cd21059">
    <property type="entry name" value="LciA-like"/>
    <property type="match status" value="1"/>
</dbReference>
<dbReference type="InterPro" id="IPR002569">
    <property type="entry name" value="Met_Sox_Rdtase_MsrA_dom"/>
</dbReference>
<dbReference type="PANTHER" id="PTHR43774:SF1">
    <property type="entry name" value="PEPTIDE METHIONINE SULFOXIDE REDUCTASE MSRA 2"/>
    <property type="match status" value="1"/>
</dbReference>
<dbReference type="SUPFAM" id="SSF55068">
    <property type="entry name" value="Peptide methionine sulfoxide reductase"/>
    <property type="match status" value="1"/>
</dbReference>
<accession>A0ABW1RYU0</accession>
<evidence type="ECO:0000313" key="7">
    <source>
        <dbReference type="EMBL" id="MFC6180608.1"/>
    </source>
</evidence>
<feature type="active site" evidence="5">
    <location>
        <position position="106"/>
    </location>
</feature>
<organism evidence="7 8">
    <name type="scientific">Lactiplantibacillus daowaiensis</name>
    <dbReference type="NCBI Taxonomy" id="2559918"/>
    <lineage>
        <taxon>Bacteria</taxon>
        <taxon>Bacillati</taxon>
        <taxon>Bacillota</taxon>
        <taxon>Bacilli</taxon>
        <taxon>Lactobacillales</taxon>
        <taxon>Lactobacillaceae</taxon>
        <taxon>Lactiplantibacillus</taxon>
    </lineage>
</organism>
<comment type="catalytic activity">
    <reaction evidence="3 5">
        <text>L-methionyl-[protein] + [thioredoxin]-disulfide + H2O = L-methionyl-(S)-S-oxide-[protein] + [thioredoxin]-dithiol</text>
        <dbReference type="Rhea" id="RHEA:14217"/>
        <dbReference type="Rhea" id="RHEA-COMP:10698"/>
        <dbReference type="Rhea" id="RHEA-COMP:10700"/>
        <dbReference type="Rhea" id="RHEA-COMP:12313"/>
        <dbReference type="Rhea" id="RHEA-COMP:12315"/>
        <dbReference type="ChEBI" id="CHEBI:15377"/>
        <dbReference type="ChEBI" id="CHEBI:16044"/>
        <dbReference type="ChEBI" id="CHEBI:29950"/>
        <dbReference type="ChEBI" id="CHEBI:44120"/>
        <dbReference type="ChEBI" id="CHEBI:50058"/>
        <dbReference type="EC" id="1.8.4.11"/>
    </reaction>
</comment>
<dbReference type="Pfam" id="PF01625">
    <property type="entry name" value="PMSR"/>
    <property type="match status" value="1"/>
</dbReference>
<keyword evidence="8" id="KW-1185">Reference proteome</keyword>
<dbReference type="Proteomes" id="UP001596282">
    <property type="component" value="Unassembled WGS sequence"/>
</dbReference>
<dbReference type="HAMAP" id="MF_01401">
    <property type="entry name" value="MsrA"/>
    <property type="match status" value="1"/>
</dbReference>
<keyword evidence="2 5" id="KW-0560">Oxidoreductase</keyword>
<evidence type="ECO:0000313" key="8">
    <source>
        <dbReference type="Proteomes" id="UP001596282"/>
    </source>
</evidence>
<dbReference type="GO" id="GO:0008113">
    <property type="term" value="F:peptide-methionine (S)-S-oxide reductase activity"/>
    <property type="evidence" value="ECO:0007669"/>
    <property type="project" value="UniProtKB-EC"/>
</dbReference>
<evidence type="ECO:0000256" key="3">
    <source>
        <dbReference type="ARBA" id="ARBA00047806"/>
    </source>
</evidence>
<comment type="caution">
    <text evidence="7">The sequence shown here is derived from an EMBL/GenBank/DDBJ whole genome shotgun (WGS) entry which is preliminary data.</text>
</comment>
<reference evidence="8" key="1">
    <citation type="journal article" date="2019" name="Int. J. Syst. Evol. Microbiol.">
        <title>The Global Catalogue of Microorganisms (GCM) 10K type strain sequencing project: providing services to taxonomists for standard genome sequencing and annotation.</title>
        <authorList>
            <consortium name="The Broad Institute Genomics Platform"/>
            <consortium name="The Broad Institute Genome Sequencing Center for Infectious Disease"/>
            <person name="Wu L."/>
            <person name="Ma J."/>
        </authorList>
    </citation>
    <scope>NUCLEOTIDE SEQUENCE [LARGE SCALE GENOMIC DNA]</scope>
    <source>
        <strain evidence="8">CCM 8933</strain>
    </source>
</reference>
<dbReference type="PANTHER" id="PTHR43774">
    <property type="entry name" value="PEPTIDE METHIONINE SULFOXIDE REDUCTASE"/>
    <property type="match status" value="1"/>
</dbReference>
<comment type="similarity">
    <text evidence="1 5">Belongs to the MsrA Met sulfoxide reductase family.</text>
</comment>
<evidence type="ECO:0000256" key="5">
    <source>
        <dbReference type="HAMAP-Rule" id="MF_01401"/>
    </source>
</evidence>
<dbReference type="Pfam" id="PF08951">
    <property type="entry name" value="EntA_Immun"/>
    <property type="match status" value="1"/>
</dbReference>
<dbReference type="EMBL" id="JBHSSC010000014">
    <property type="protein sequence ID" value="MFC6180608.1"/>
    <property type="molecule type" value="Genomic_DNA"/>
</dbReference>
<feature type="domain" description="Peptide methionine sulphoxide reductase MsrA" evidence="6">
    <location>
        <begin position="100"/>
        <end position="248"/>
    </location>
</feature>
<comment type="catalytic activity">
    <reaction evidence="4 5">
        <text>[thioredoxin]-disulfide + L-methionine + H2O = L-methionine (S)-S-oxide + [thioredoxin]-dithiol</text>
        <dbReference type="Rhea" id="RHEA:19993"/>
        <dbReference type="Rhea" id="RHEA-COMP:10698"/>
        <dbReference type="Rhea" id="RHEA-COMP:10700"/>
        <dbReference type="ChEBI" id="CHEBI:15377"/>
        <dbReference type="ChEBI" id="CHEBI:29950"/>
        <dbReference type="ChEBI" id="CHEBI:50058"/>
        <dbReference type="ChEBI" id="CHEBI:57844"/>
        <dbReference type="ChEBI" id="CHEBI:58772"/>
        <dbReference type="EC" id="1.8.4.11"/>
    </reaction>
</comment>
<dbReference type="InterPro" id="IPR036509">
    <property type="entry name" value="Met_Sox_Rdtase_MsrA_sf"/>
</dbReference>
<evidence type="ECO:0000259" key="6">
    <source>
        <dbReference type="Pfam" id="PF01625"/>
    </source>
</evidence>
<gene>
    <name evidence="5 7" type="primary">msrA</name>
    <name evidence="7" type="ORF">ACFP5Y_05155</name>
</gene>
<dbReference type="InterPro" id="IPR015046">
    <property type="entry name" value="LciA_Immunity-like"/>
</dbReference>
<dbReference type="RefSeq" id="WP_137628478.1">
    <property type="nucleotide sequence ID" value="NZ_BJDJ01000009.1"/>
</dbReference>
<evidence type="ECO:0000256" key="4">
    <source>
        <dbReference type="ARBA" id="ARBA00048782"/>
    </source>
</evidence>
<name>A0ABW1RYU0_9LACO</name>
<protein>
    <recommendedName>
        <fullName evidence="5">Peptide methionine sulfoxide reductase MsrA</fullName>
        <shortName evidence="5">Protein-methionine-S-oxide reductase</shortName>
        <ecNumber evidence="5">1.8.4.11</ecNumber>
    </recommendedName>
    <alternativeName>
        <fullName evidence="5">Peptide-methionine (S)-S-oxide reductase</fullName>
        <shortName evidence="5">Peptide Met(O) reductase</shortName>
    </alternativeName>
</protein>